<feature type="chain" id="PRO_5015842416" evidence="1">
    <location>
        <begin position="20"/>
        <end position="70"/>
    </location>
</feature>
<reference evidence="2 3" key="1">
    <citation type="submission" date="2018-02" db="EMBL/GenBank/DDBJ databases">
        <title>The genomes of Aspergillus section Nigri reveals drivers in fungal speciation.</title>
        <authorList>
            <consortium name="DOE Joint Genome Institute"/>
            <person name="Vesth T.C."/>
            <person name="Nybo J."/>
            <person name="Theobald S."/>
            <person name="Brandl J."/>
            <person name="Frisvad J.C."/>
            <person name="Nielsen K.F."/>
            <person name="Lyhne E.K."/>
            <person name="Kogle M.E."/>
            <person name="Kuo A."/>
            <person name="Riley R."/>
            <person name="Clum A."/>
            <person name="Nolan M."/>
            <person name="Lipzen A."/>
            <person name="Salamov A."/>
            <person name="Henrissat B."/>
            <person name="Wiebenga A."/>
            <person name="De vries R.P."/>
            <person name="Grigoriev I.V."/>
            <person name="Mortensen U.H."/>
            <person name="Andersen M.R."/>
            <person name="Baker S.E."/>
        </authorList>
    </citation>
    <scope>NUCLEOTIDE SEQUENCE [LARGE SCALE GENOMIC DNA]</scope>
    <source>
        <strain evidence="2 3">CBS 114.80</strain>
    </source>
</reference>
<evidence type="ECO:0000313" key="2">
    <source>
        <dbReference type="EMBL" id="PYI35273.1"/>
    </source>
</evidence>
<protein>
    <submittedName>
        <fullName evidence="2">Uncharacterized protein</fullName>
    </submittedName>
</protein>
<dbReference type="AlphaFoldDB" id="A0A2V5IMJ3"/>
<keyword evidence="3" id="KW-1185">Reference proteome</keyword>
<keyword evidence="1" id="KW-0732">Signal</keyword>
<evidence type="ECO:0000256" key="1">
    <source>
        <dbReference type="SAM" id="SignalP"/>
    </source>
</evidence>
<feature type="signal peptide" evidence="1">
    <location>
        <begin position="1"/>
        <end position="19"/>
    </location>
</feature>
<proteinExistence type="predicted"/>
<name>A0A2V5IMJ3_9EURO</name>
<organism evidence="2 3">
    <name type="scientific">Aspergillus indologenus CBS 114.80</name>
    <dbReference type="NCBI Taxonomy" id="1450541"/>
    <lineage>
        <taxon>Eukaryota</taxon>
        <taxon>Fungi</taxon>
        <taxon>Dikarya</taxon>
        <taxon>Ascomycota</taxon>
        <taxon>Pezizomycotina</taxon>
        <taxon>Eurotiomycetes</taxon>
        <taxon>Eurotiomycetidae</taxon>
        <taxon>Eurotiales</taxon>
        <taxon>Aspergillaceae</taxon>
        <taxon>Aspergillus</taxon>
        <taxon>Aspergillus subgen. Circumdati</taxon>
    </lineage>
</organism>
<dbReference type="EMBL" id="KZ825470">
    <property type="protein sequence ID" value="PYI35273.1"/>
    <property type="molecule type" value="Genomic_DNA"/>
</dbReference>
<gene>
    <name evidence="2" type="ORF">BP00DRAFT_442802</name>
</gene>
<dbReference type="Proteomes" id="UP000248817">
    <property type="component" value="Unassembled WGS sequence"/>
</dbReference>
<sequence length="70" mass="7372">MNIILPNLVVSALAGLALASPIVNNTPGLRNASSMIHHGQADTAVHQYPGQSVRPTEVCIWAKLLTRGEG</sequence>
<evidence type="ECO:0000313" key="3">
    <source>
        <dbReference type="Proteomes" id="UP000248817"/>
    </source>
</evidence>
<accession>A0A2V5IMJ3</accession>